<evidence type="ECO:0000256" key="14">
    <source>
        <dbReference type="PROSITE-ProRule" id="PRU00042"/>
    </source>
</evidence>
<dbReference type="SUPFAM" id="SSF57667">
    <property type="entry name" value="beta-beta-alpha zinc fingers"/>
    <property type="match status" value="4"/>
</dbReference>
<protein>
    <recommendedName>
        <fullName evidence="16">C2H2-type domain-containing protein</fullName>
    </recommendedName>
</protein>
<feature type="region of interest" description="Disordered" evidence="15">
    <location>
        <begin position="1"/>
        <end position="36"/>
    </location>
</feature>
<comment type="similarity">
    <text evidence="3">Belongs to the krueppel C2H2-type zinc-finger protein family.</text>
</comment>
<evidence type="ECO:0000256" key="6">
    <source>
        <dbReference type="ARBA" id="ARBA00022737"/>
    </source>
</evidence>
<dbReference type="AlphaFoldDB" id="A0A151MM31"/>
<dbReference type="Pfam" id="PF00096">
    <property type="entry name" value="zf-C2H2"/>
    <property type="match status" value="4"/>
</dbReference>
<feature type="domain" description="C2H2-type" evidence="16">
    <location>
        <begin position="225"/>
        <end position="252"/>
    </location>
</feature>
<evidence type="ECO:0000256" key="15">
    <source>
        <dbReference type="SAM" id="MobiDB-lite"/>
    </source>
</evidence>
<dbReference type="PROSITE" id="PS00028">
    <property type="entry name" value="ZINC_FINGER_C2H2_1"/>
    <property type="match status" value="7"/>
</dbReference>
<evidence type="ECO:0000256" key="3">
    <source>
        <dbReference type="ARBA" id="ARBA00006991"/>
    </source>
</evidence>
<dbReference type="PANTHER" id="PTHR24393:SF158">
    <property type="entry name" value="C2H2-TYPE DOMAIN-CONTAINING PROTEIN"/>
    <property type="match status" value="1"/>
</dbReference>
<dbReference type="FunFam" id="3.30.160.60:FF:000358">
    <property type="entry name" value="zinc finger protein 24"/>
    <property type="match status" value="1"/>
</dbReference>
<evidence type="ECO:0000256" key="5">
    <source>
        <dbReference type="ARBA" id="ARBA00022723"/>
    </source>
</evidence>
<accession>A0A151MM31</accession>
<proteinExistence type="inferred from homology"/>
<evidence type="ECO:0000259" key="16">
    <source>
        <dbReference type="PROSITE" id="PS50157"/>
    </source>
</evidence>
<comment type="caution">
    <text evidence="17">The sequence shown here is derived from an EMBL/GenBank/DDBJ whole genome shotgun (WGS) entry which is preliminary data.</text>
</comment>
<dbReference type="PROSITE" id="PS50157">
    <property type="entry name" value="ZINC_FINGER_C2H2_2"/>
    <property type="match status" value="8"/>
</dbReference>
<evidence type="ECO:0000313" key="17">
    <source>
        <dbReference type="EMBL" id="KYO25513.1"/>
    </source>
</evidence>
<dbReference type="GO" id="GO:0005634">
    <property type="term" value="C:nucleus"/>
    <property type="evidence" value="ECO:0007669"/>
    <property type="project" value="UniProtKB-SubCell"/>
</dbReference>
<dbReference type="EMBL" id="AKHW03005753">
    <property type="protein sequence ID" value="KYO25513.1"/>
    <property type="molecule type" value="Genomic_DNA"/>
</dbReference>
<keyword evidence="4" id="KW-1017">Isopeptide bond</keyword>
<keyword evidence="5" id="KW-0479">Metal-binding</keyword>
<evidence type="ECO:0000256" key="4">
    <source>
        <dbReference type="ARBA" id="ARBA00022499"/>
    </source>
</evidence>
<feature type="domain" description="C2H2-type" evidence="16">
    <location>
        <begin position="197"/>
        <end position="224"/>
    </location>
</feature>
<dbReference type="FunFam" id="3.30.160.60:FF:001772">
    <property type="entry name" value="Uncharacterized protein"/>
    <property type="match status" value="1"/>
</dbReference>
<dbReference type="FunFam" id="3.30.160.60:FF:000097">
    <property type="entry name" value="Zinc finger protein"/>
    <property type="match status" value="1"/>
</dbReference>
<evidence type="ECO:0000256" key="7">
    <source>
        <dbReference type="ARBA" id="ARBA00022771"/>
    </source>
</evidence>
<evidence type="ECO:0000256" key="11">
    <source>
        <dbReference type="ARBA" id="ARBA00023125"/>
    </source>
</evidence>
<feature type="domain" description="C2H2-type" evidence="16">
    <location>
        <begin position="395"/>
        <end position="422"/>
    </location>
</feature>
<dbReference type="FunFam" id="3.30.160.60:FF:000933">
    <property type="entry name" value="zinc finger protein 771"/>
    <property type="match status" value="1"/>
</dbReference>
<comment type="function">
    <text evidence="1">May be involved in transcriptional regulation.</text>
</comment>
<feature type="domain" description="C2H2-type" evidence="16">
    <location>
        <begin position="253"/>
        <end position="280"/>
    </location>
</feature>
<dbReference type="FunFam" id="3.30.160.60:FF:000431">
    <property type="entry name" value="zinc finger protein 629 isoform X2"/>
    <property type="match status" value="1"/>
</dbReference>
<keyword evidence="13" id="KW-0539">Nucleus</keyword>
<evidence type="ECO:0000256" key="10">
    <source>
        <dbReference type="ARBA" id="ARBA00023015"/>
    </source>
</evidence>
<feature type="domain" description="C2H2-type" evidence="16">
    <location>
        <begin position="169"/>
        <end position="196"/>
    </location>
</feature>
<keyword evidence="18" id="KW-1185">Reference proteome</keyword>
<dbReference type="Proteomes" id="UP000050525">
    <property type="component" value="Unassembled WGS sequence"/>
</dbReference>
<reference evidence="17 18" key="1">
    <citation type="journal article" date="2012" name="Genome Biol.">
        <title>Sequencing three crocodilian genomes to illuminate the evolution of archosaurs and amniotes.</title>
        <authorList>
            <person name="St John J.A."/>
            <person name="Braun E.L."/>
            <person name="Isberg S.R."/>
            <person name="Miles L.G."/>
            <person name="Chong A.Y."/>
            <person name="Gongora J."/>
            <person name="Dalzell P."/>
            <person name="Moran C."/>
            <person name="Bed'hom B."/>
            <person name="Abzhanov A."/>
            <person name="Burgess S.C."/>
            <person name="Cooksey A.M."/>
            <person name="Castoe T.A."/>
            <person name="Crawford N.G."/>
            <person name="Densmore L.D."/>
            <person name="Drew J.C."/>
            <person name="Edwards S.V."/>
            <person name="Faircloth B.C."/>
            <person name="Fujita M.K."/>
            <person name="Greenwold M.J."/>
            <person name="Hoffmann F.G."/>
            <person name="Howard J.M."/>
            <person name="Iguchi T."/>
            <person name="Janes D.E."/>
            <person name="Khan S.Y."/>
            <person name="Kohno S."/>
            <person name="de Koning A.J."/>
            <person name="Lance S.L."/>
            <person name="McCarthy F.M."/>
            <person name="McCormack J.E."/>
            <person name="Merchant M.E."/>
            <person name="Peterson D.G."/>
            <person name="Pollock D.D."/>
            <person name="Pourmand N."/>
            <person name="Raney B.J."/>
            <person name="Roessler K.A."/>
            <person name="Sanford J.R."/>
            <person name="Sawyer R.H."/>
            <person name="Schmidt C.J."/>
            <person name="Triplett E.W."/>
            <person name="Tuberville T.D."/>
            <person name="Venegas-Anaya M."/>
            <person name="Howard J.T."/>
            <person name="Jarvis E.D."/>
            <person name="Guillette L.J.Jr."/>
            <person name="Glenn T.C."/>
            <person name="Green R.E."/>
            <person name="Ray D.A."/>
        </authorList>
    </citation>
    <scope>NUCLEOTIDE SEQUENCE [LARGE SCALE GENOMIC DNA]</scope>
    <source>
        <strain evidence="17">KSC_2009_1</strain>
    </source>
</reference>
<sequence>MDPDPSLAGEWEVNSFDSRAGPEEKGGFGALGRGPGRCPPEGSGWCALRIRGLNFLGHIAPLLPPSIVRREPAPSRRPRAGLQACRTCWRTSTKELPGSEEQHKMSLIRSIVTISESPEQEISPTSPGIVEVQQQHPPEENRSAHSGGGVRKRKGTIVRRRMFMGERPNICIECGKSFLQSSDLINHRRIHTGEKPYQCLDCGKSFSVSSNLIRHQRTHTGEKVYNCSDCGKNFLDKSTLTQHQHVHAGEKPYTCIDCGKTFSRSTHHRRHLNSPPGIRQTKCTYQESPTVGKVKETKGSRRRSTAFEIPNTCAECWQSFSQNSDLVKHMRIHTGEKPYECPDCGKRFNVSSNLIRHQRIHTGEKPYTCSDCGKSFTDKSTLTQHHRIHTGEKPYICTYCGKSFSHSSHHKRHEKIHKGVNPVSFLPLWPYSTQAF</sequence>
<dbReference type="FunFam" id="3.30.160.60:FF:000247">
    <property type="entry name" value="Zinc finger protein 236"/>
    <property type="match status" value="1"/>
</dbReference>
<dbReference type="GO" id="GO:0001228">
    <property type="term" value="F:DNA-binding transcription activator activity, RNA polymerase II-specific"/>
    <property type="evidence" value="ECO:0007669"/>
    <property type="project" value="TreeGrafter"/>
</dbReference>
<dbReference type="GO" id="GO:0008270">
    <property type="term" value="F:zinc ion binding"/>
    <property type="evidence" value="ECO:0007669"/>
    <property type="project" value="UniProtKB-KW"/>
</dbReference>
<keyword evidence="8" id="KW-0862">Zinc</keyword>
<keyword evidence="12" id="KW-0804">Transcription</keyword>
<keyword evidence="7 14" id="KW-0863">Zinc-finger</keyword>
<dbReference type="FunFam" id="3.30.160.60:FF:002343">
    <property type="entry name" value="Zinc finger protein 33A"/>
    <property type="match status" value="1"/>
</dbReference>
<evidence type="ECO:0000313" key="18">
    <source>
        <dbReference type="Proteomes" id="UP000050525"/>
    </source>
</evidence>
<keyword evidence="10" id="KW-0805">Transcription regulation</keyword>
<dbReference type="InterPro" id="IPR036236">
    <property type="entry name" value="Znf_C2H2_sf"/>
</dbReference>
<dbReference type="PANTHER" id="PTHR24393">
    <property type="entry name" value="ZINC FINGER PROTEIN"/>
    <property type="match status" value="1"/>
</dbReference>
<evidence type="ECO:0000256" key="9">
    <source>
        <dbReference type="ARBA" id="ARBA00022843"/>
    </source>
</evidence>
<dbReference type="FunFam" id="3.30.160.60:FF:000218">
    <property type="entry name" value="Zinc finger protein 10"/>
    <property type="match status" value="1"/>
</dbReference>
<organism evidence="17 18">
    <name type="scientific">Alligator mississippiensis</name>
    <name type="common">American alligator</name>
    <dbReference type="NCBI Taxonomy" id="8496"/>
    <lineage>
        <taxon>Eukaryota</taxon>
        <taxon>Metazoa</taxon>
        <taxon>Chordata</taxon>
        <taxon>Craniata</taxon>
        <taxon>Vertebrata</taxon>
        <taxon>Euteleostomi</taxon>
        <taxon>Archelosauria</taxon>
        <taxon>Archosauria</taxon>
        <taxon>Crocodylia</taxon>
        <taxon>Alligatoridae</taxon>
        <taxon>Alligatorinae</taxon>
        <taxon>Alligator</taxon>
    </lineage>
</organism>
<dbReference type="Gene3D" id="3.30.160.60">
    <property type="entry name" value="Classic Zinc Finger"/>
    <property type="match status" value="8"/>
</dbReference>
<feature type="region of interest" description="Disordered" evidence="15">
    <location>
        <begin position="118"/>
        <end position="154"/>
    </location>
</feature>
<evidence type="ECO:0000256" key="8">
    <source>
        <dbReference type="ARBA" id="ARBA00022833"/>
    </source>
</evidence>
<keyword evidence="11" id="KW-0238">DNA-binding</keyword>
<gene>
    <name evidence="17" type="ORF">Y1Q_0023952</name>
</gene>
<evidence type="ECO:0000256" key="1">
    <source>
        <dbReference type="ARBA" id="ARBA00003767"/>
    </source>
</evidence>
<feature type="domain" description="C2H2-type" evidence="16">
    <location>
        <begin position="311"/>
        <end position="338"/>
    </location>
</feature>
<dbReference type="GO" id="GO:0000978">
    <property type="term" value="F:RNA polymerase II cis-regulatory region sequence-specific DNA binding"/>
    <property type="evidence" value="ECO:0007669"/>
    <property type="project" value="TreeGrafter"/>
</dbReference>
<dbReference type="Pfam" id="PF13465">
    <property type="entry name" value="zf-H2C2_2"/>
    <property type="match status" value="1"/>
</dbReference>
<feature type="domain" description="C2H2-type" evidence="16">
    <location>
        <begin position="367"/>
        <end position="394"/>
    </location>
</feature>
<evidence type="ECO:0000256" key="12">
    <source>
        <dbReference type="ARBA" id="ARBA00023163"/>
    </source>
</evidence>
<feature type="domain" description="C2H2-type" evidence="16">
    <location>
        <begin position="339"/>
        <end position="366"/>
    </location>
</feature>
<name>A0A151MM31_ALLMI</name>
<keyword evidence="6" id="KW-0677">Repeat</keyword>
<evidence type="ECO:0000256" key="2">
    <source>
        <dbReference type="ARBA" id="ARBA00004123"/>
    </source>
</evidence>
<evidence type="ECO:0000256" key="13">
    <source>
        <dbReference type="ARBA" id="ARBA00023242"/>
    </source>
</evidence>
<feature type="compositionally biased region" description="Polar residues" evidence="15">
    <location>
        <begin position="118"/>
        <end position="136"/>
    </location>
</feature>
<comment type="subcellular location">
    <subcellularLocation>
        <location evidence="2">Nucleus</location>
    </subcellularLocation>
</comment>
<keyword evidence="9" id="KW-0832">Ubl conjugation</keyword>
<dbReference type="SMART" id="SM00355">
    <property type="entry name" value="ZnF_C2H2"/>
    <property type="match status" value="8"/>
</dbReference>
<dbReference type="InterPro" id="IPR013087">
    <property type="entry name" value="Znf_C2H2_type"/>
</dbReference>